<accession>A0AAN6ZUQ2</accession>
<gene>
    <name evidence="3" type="ORF">C8A00DRAFT_44300</name>
</gene>
<feature type="domain" description="HNH nuclease" evidence="2">
    <location>
        <begin position="172"/>
        <end position="233"/>
    </location>
</feature>
<dbReference type="Pfam" id="PF13391">
    <property type="entry name" value="HNH_2"/>
    <property type="match status" value="1"/>
</dbReference>
<keyword evidence="4" id="KW-1185">Reference proteome</keyword>
<protein>
    <recommendedName>
        <fullName evidence="2">HNH nuclease domain-containing protein</fullName>
    </recommendedName>
</protein>
<sequence>MPSSSTPAGSGAPRIPPRTTSNMGRESLERDHALLYWASAAAACDASIHVFEAETKLAIRRWIDEDEGPDARSWWATQEARRIIEKIKAATYEKRLYSNQADQIERGGPIRRAFQAMFTTSQMGICADKVGMGPRTRSEQSKFKKQLITKYNAATTRPNKPKVIVSLHDSATGLDLVQPLITAAHLVPHRLGPDILVALFGVNVEGELYTALNGLLLHVDVERALDDGAIAIVPDLPDDPSTEQIADWEKNEPKNYRWRVIDDNAESLDTFLVLKDQGSTKDITIRDLDGQQLSFKNNQRPRARYLYFFDVVAQLKMAWRHDYRKDPINVFKSQLGKGFWATRGRYLNRALLLALAEEIGHNTGFPKNIPPLPGNDNDKEELDRTGLVAITKIIQAQRTANEEEEEEEGS</sequence>
<dbReference type="Proteomes" id="UP001302745">
    <property type="component" value="Unassembled WGS sequence"/>
</dbReference>
<proteinExistence type="predicted"/>
<dbReference type="EMBL" id="MU856966">
    <property type="protein sequence ID" value="KAK4152645.1"/>
    <property type="molecule type" value="Genomic_DNA"/>
</dbReference>
<reference evidence="3" key="1">
    <citation type="journal article" date="2023" name="Mol. Phylogenet. Evol.">
        <title>Genome-scale phylogeny and comparative genomics of the fungal order Sordariales.</title>
        <authorList>
            <person name="Hensen N."/>
            <person name="Bonometti L."/>
            <person name="Westerberg I."/>
            <person name="Brannstrom I.O."/>
            <person name="Guillou S."/>
            <person name="Cros-Aarteil S."/>
            <person name="Calhoun S."/>
            <person name="Haridas S."/>
            <person name="Kuo A."/>
            <person name="Mondo S."/>
            <person name="Pangilinan J."/>
            <person name="Riley R."/>
            <person name="LaButti K."/>
            <person name="Andreopoulos B."/>
            <person name="Lipzen A."/>
            <person name="Chen C."/>
            <person name="Yan M."/>
            <person name="Daum C."/>
            <person name="Ng V."/>
            <person name="Clum A."/>
            <person name="Steindorff A."/>
            <person name="Ohm R.A."/>
            <person name="Martin F."/>
            <person name="Silar P."/>
            <person name="Natvig D.O."/>
            <person name="Lalanne C."/>
            <person name="Gautier V."/>
            <person name="Ament-Velasquez S.L."/>
            <person name="Kruys A."/>
            <person name="Hutchinson M.I."/>
            <person name="Powell A.J."/>
            <person name="Barry K."/>
            <person name="Miller A.N."/>
            <person name="Grigoriev I.V."/>
            <person name="Debuchy R."/>
            <person name="Gladieux P."/>
            <person name="Hiltunen Thoren M."/>
            <person name="Johannesson H."/>
        </authorList>
    </citation>
    <scope>NUCLEOTIDE SEQUENCE</scope>
    <source>
        <strain evidence="3">CBS 538.74</strain>
    </source>
</reference>
<reference evidence="3" key="2">
    <citation type="submission" date="2023-05" db="EMBL/GenBank/DDBJ databases">
        <authorList>
            <consortium name="Lawrence Berkeley National Laboratory"/>
            <person name="Steindorff A."/>
            <person name="Hensen N."/>
            <person name="Bonometti L."/>
            <person name="Westerberg I."/>
            <person name="Brannstrom I.O."/>
            <person name="Guillou S."/>
            <person name="Cros-Aarteil S."/>
            <person name="Calhoun S."/>
            <person name="Haridas S."/>
            <person name="Kuo A."/>
            <person name="Mondo S."/>
            <person name="Pangilinan J."/>
            <person name="Riley R."/>
            <person name="Labutti K."/>
            <person name="Andreopoulos B."/>
            <person name="Lipzen A."/>
            <person name="Chen C."/>
            <person name="Yanf M."/>
            <person name="Daum C."/>
            <person name="Ng V."/>
            <person name="Clum A."/>
            <person name="Ohm R."/>
            <person name="Martin F."/>
            <person name="Silar P."/>
            <person name="Natvig D."/>
            <person name="Lalanne C."/>
            <person name="Gautier V."/>
            <person name="Ament-Velasquez S.L."/>
            <person name="Kruys A."/>
            <person name="Hutchinson M.I."/>
            <person name="Powell A.J."/>
            <person name="Barry K."/>
            <person name="Miller A.N."/>
            <person name="Grigoriev I.V."/>
            <person name="Debuchy R."/>
            <person name="Gladieux P."/>
            <person name="Thoren M.H."/>
            <person name="Johannesson H."/>
        </authorList>
    </citation>
    <scope>NUCLEOTIDE SEQUENCE</scope>
    <source>
        <strain evidence="3">CBS 538.74</strain>
    </source>
</reference>
<evidence type="ECO:0000313" key="4">
    <source>
        <dbReference type="Proteomes" id="UP001302745"/>
    </source>
</evidence>
<feature type="region of interest" description="Disordered" evidence="1">
    <location>
        <begin position="1"/>
        <end position="24"/>
    </location>
</feature>
<name>A0AAN6ZUQ2_9PEZI</name>
<evidence type="ECO:0000313" key="3">
    <source>
        <dbReference type="EMBL" id="KAK4152645.1"/>
    </source>
</evidence>
<comment type="caution">
    <text evidence="3">The sequence shown here is derived from an EMBL/GenBank/DDBJ whole genome shotgun (WGS) entry which is preliminary data.</text>
</comment>
<organism evidence="3 4">
    <name type="scientific">Chaetomidium leptoderma</name>
    <dbReference type="NCBI Taxonomy" id="669021"/>
    <lineage>
        <taxon>Eukaryota</taxon>
        <taxon>Fungi</taxon>
        <taxon>Dikarya</taxon>
        <taxon>Ascomycota</taxon>
        <taxon>Pezizomycotina</taxon>
        <taxon>Sordariomycetes</taxon>
        <taxon>Sordariomycetidae</taxon>
        <taxon>Sordariales</taxon>
        <taxon>Chaetomiaceae</taxon>
        <taxon>Chaetomidium</taxon>
    </lineage>
</organism>
<evidence type="ECO:0000259" key="2">
    <source>
        <dbReference type="Pfam" id="PF13391"/>
    </source>
</evidence>
<dbReference type="InterPro" id="IPR003615">
    <property type="entry name" value="HNH_nuc"/>
</dbReference>
<evidence type="ECO:0000256" key="1">
    <source>
        <dbReference type="SAM" id="MobiDB-lite"/>
    </source>
</evidence>
<dbReference type="AlphaFoldDB" id="A0AAN6ZUQ2"/>
<feature type="compositionally biased region" description="Low complexity" evidence="1">
    <location>
        <begin position="1"/>
        <end position="13"/>
    </location>
</feature>